<evidence type="ECO:0000256" key="1">
    <source>
        <dbReference type="ARBA" id="ARBA00000085"/>
    </source>
</evidence>
<keyword evidence="4" id="KW-0808">Transferase</keyword>
<proteinExistence type="predicted"/>
<dbReference type="STRING" id="744872.Spica_1581"/>
<evidence type="ECO:0000313" key="10">
    <source>
        <dbReference type="Proteomes" id="UP000000503"/>
    </source>
</evidence>
<comment type="catalytic activity">
    <reaction evidence="1">
        <text>ATP + protein L-histidine = ADP + protein N-phospho-L-histidine.</text>
        <dbReference type="EC" id="2.7.13.3"/>
    </reaction>
</comment>
<dbReference type="SMART" id="SM00091">
    <property type="entry name" value="PAS"/>
    <property type="match status" value="1"/>
</dbReference>
<dbReference type="InterPro" id="IPR036890">
    <property type="entry name" value="HATPase_C_sf"/>
</dbReference>
<dbReference type="GO" id="GO:0004673">
    <property type="term" value="F:protein histidine kinase activity"/>
    <property type="evidence" value="ECO:0007669"/>
    <property type="project" value="UniProtKB-EC"/>
</dbReference>
<dbReference type="Proteomes" id="UP000000503">
    <property type="component" value="Chromosome"/>
</dbReference>
<evidence type="ECO:0000259" key="8">
    <source>
        <dbReference type="SMART" id="SM00091"/>
    </source>
</evidence>
<dbReference type="Gene3D" id="3.30.565.10">
    <property type="entry name" value="Histidine kinase-like ATPase, C-terminal domain"/>
    <property type="match status" value="1"/>
</dbReference>
<evidence type="ECO:0000256" key="3">
    <source>
        <dbReference type="ARBA" id="ARBA00022553"/>
    </source>
</evidence>
<dbReference type="eggNOG" id="COG5000">
    <property type="taxonomic scope" value="Bacteria"/>
</dbReference>
<accession>F8F0L7</accession>
<dbReference type="SUPFAM" id="SSF55785">
    <property type="entry name" value="PYP-like sensor domain (PAS domain)"/>
    <property type="match status" value="1"/>
</dbReference>
<dbReference type="InterPro" id="IPR003594">
    <property type="entry name" value="HATPase_dom"/>
</dbReference>
<evidence type="ECO:0000256" key="5">
    <source>
        <dbReference type="ARBA" id="ARBA00022741"/>
    </source>
</evidence>
<feature type="domain" description="PAS" evidence="8">
    <location>
        <begin position="39"/>
        <end position="106"/>
    </location>
</feature>
<dbReference type="Gene3D" id="3.30.450.20">
    <property type="entry name" value="PAS domain"/>
    <property type="match status" value="1"/>
</dbReference>
<protein>
    <recommendedName>
        <fullName evidence="2">histidine kinase</fullName>
        <ecNumber evidence="2">2.7.13.3</ecNumber>
    </recommendedName>
</protein>
<name>F8F0L7_GRAC1</name>
<dbReference type="eggNOG" id="COG3920">
    <property type="taxonomic scope" value="Bacteria"/>
</dbReference>
<evidence type="ECO:0000256" key="2">
    <source>
        <dbReference type="ARBA" id="ARBA00012438"/>
    </source>
</evidence>
<keyword evidence="6 9" id="KW-0418">Kinase</keyword>
<reference evidence="10" key="1">
    <citation type="journal article" date="2013" name="Stand. Genomic Sci.">
        <title>Genome sequence of the thermophilic fresh-water bacterium Spirochaeta caldaria type strain (H1(T)), reclassification of Spirochaeta caldaria, Spirochaeta stenostrepta, and Spirochaeta zuelzerae in the genus Treponema as Treponema caldaria comb. nov., Treponema stenostrepta comb. nov., and Treponema zuelzerae comb. nov., and emendation of the genus Treponema.</title>
        <authorList>
            <person name="Abt B."/>
            <person name="Goker M."/>
            <person name="Scheuner C."/>
            <person name="Han C."/>
            <person name="Lu M."/>
            <person name="Misra M."/>
            <person name="Lapidus A."/>
            <person name="Nolan M."/>
            <person name="Lucas S."/>
            <person name="Hammon N."/>
            <person name="Deshpande S."/>
            <person name="Cheng J.F."/>
            <person name="Tapia R."/>
            <person name="Goodwin L.A."/>
            <person name="Pitluck S."/>
            <person name="Liolios K."/>
            <person name="Pagani I."/>
            <person name="Ivanova N."/>
            <person name="Mavromatis K."/>
            <person name="Mikhailova N."/>
            <person name="Huntemann M."/>
            <person name="Pati A."/>
            <person name="Chen A."/>
            <person name="Palaniappan K."/>
            <person name="Land M."/>
            <person name="Hauser L."/>
            <person name="Jeffries C.D."/>
            <person name="Rohde M."/>
            <person name="Spring S."/>
            <person name="Gronow S."/>
            <person name="Detter J.C."/>
            <person name="Bristow J."/>
            <person name="Eisen J.A."/>
            <person name="Markowitz V."/>
            <person name="Hugenholtz P."/>
            <person name="Kyrpides N.C."/>
            <person name="Woyke T."/>
            <person name="Klenk H.P."/>
        </authorList>
    </citation>
    <scope>NUCLEOTIDE SEQUENCE</scope>
    <source>
        <strain evidence="10">ATCC 51460 / DSM 7334 / H1</strain>
    </source>
</reference>
<dbReference type="EMBL" id="CP002868">
    <property type="protein sequence ID" value="AEJ19724.1"/>
    <property type="molecule type" value="Genomic_DNA"/>
</dbReference>
<dbReference type="InterPro" id="IPR035965">
    <property type="entry name" value="PAS-like_dom_sf"/>
</dbReference>
<dbReference type="Pfam" id="PF02518">
    <property type="entry name" value="HATPase_c"/>
    <property type="match status" value="1"/>
</dbReference>
<dbReference type="HOGENOM" id="CLU_000445_114_57_12"/>
<dbReference type="AlphaFoldDB" id="F8F0L7"/>
<gene>
    <name evidence="9" type="ordered locus">Spica_1581</name>
</gene>
<dbReference type="Pfam" id="PF07568">
    <property type="entry name" value="HisKA_2"/>
    <property type="match status" value="1"/>
</dbReference>
<dbReference type="OrthoDB" id="344644at2"/>
<dbReference type="InterPro" id="IPR011495">
    <property type="entry name" value="Sig_transdc_His_kin_sub2_dim/P"/>
</dbReference>
<evidence type="ECO:0000313" key="9">
    <source>
        <dbReference type="EMBL" id="AEJ19724.1"/>
    </source>
</evidence>
<dbReference type="KEGG" id="scd:Spica_1581"/>
<dbReference type="NCBIfam" id="TIGR00229">
    <property type="entry name" value="sensory_box"/>
    <property type="match status" value="1"/>
</dbReference>
<keyword evidence="5" id="KW-0547">Nucleotide-binding</keyword>
<keyword evidence="3" id="KW-0597">Phosphoprotein</keyword>
<dbReference type="PANTHER" id="PTHR41523">
    <property type="entry name" value="TWO-COMPONENT SYSTEM SENSOR PROTEIN"/>
    <property type="match status" value="1"/>
</dbReference>
<dbReference type="GO" id="GO:0005524">
    <property type="term" value="F:ATP binding"/>
    <property type="evidence" value="ECO:0007669"/>
    <property type="project" value="UniProtKB-KW"/>
</dbReference>
<dbReference type="RefSeq" id="WP_013969033.1">
    <property type="nucleotide sequence ID" value="NC_015732.1"/>
</dbReference>
<organism evidence="9 10">
    <name type="scientific">Gracilinema caldarium (strain ATCC 51460 / DSM 7334 / H1)</name>
    <name type="common">Treponema caldarium</name>
    <dbReference type="NCBI Taxonomy" id="744872"/>
    <lineage>
        <taxon>Bacteria</taxon>
        <taxon>Pseudomonadati</taxon>
        <taxon>Spirochaetota</taxon>
        <taxon>Spirochaetia</taxon>
        <taxon>Spirochaetales</taxon>
        <taxon>Breznakiellaceae</taxon>
        <taxon>Gracilinema</taxon>
    </lineage>
</organism>
<sequence>MDENAPAKYDEDVIRIINQLKTEIIERKWAEKKSRDALDYAESIIDSVKHPLVVLDETKKVISANLAFYDLFNLTPGVVLGQNFLTLADGFFDFDEMNQLFEKKQSIEPQVVDIYRTFHLIGRKYLKAAIQGLQYNVKHLRFSFLTIEDITEQKLAEMRLRKALEDKSILIREVHHRVKNNLQILSSLLSLQITTLNDESPFQVLQEAQTRIMAIAAVHESLSDKGQLGKISIEEPIRRMIEGLDALYDDNVHVALTVDPIQLTINQATLLCLVLNEIVSNSHKNSFTNHTKSEKRIFIEIKEAKEHVVLTISDNGSGFGIGQNRLKSEGSDYSLGFILIKNLVEQQLRGQWNVKQMGGLIHEIRFTIEEDQTIPPVIVEEITS</sequence>
<keyword evidence="10" id="KW-1185">Reference proteome</keyword>
<evidence type="ECO:0000256" key="6">
    <source>
        <dbReference type="ARBA" id="ARBA00022777"/>
    </source>
</evidence>
<evidence type="ECO:0000256" key="7">
    <source>
        <dbReference type="ARBA" id="ARBA00022840"/>
    </source>
</evidence>
<dbReference type="SUPFAM" id="SSF55874">
    <property type="entry name" value="ATPase domain of HSP90 chaperone/DNA topoisomerase II/histidine kinase"/>
    <property type="match status" value="1"/>
</dbReference>
<dbReference type="Pfam" id="PF13188">
    <property type="entry name" value="PAS_8"/>
    <property type="match status" value="1"/>
</dbReference>
<dbReference type="EC" id="2.7.13.3" evidence="2"/>
<keyword evidence="7" id="KW-0067">ATP-binding</keyword>
<dbReference type="InterPro" id="IPR000014">
    <property type="entry name" value="PAS"/>
</dbReference>
<evidence type="ECO:0000256" key="4">
    <source>
        <dbReference type="ARBA" id="ARBA00022679"/>
    </source>
</evidence>
<dbReference type="PANTHER" id="PTHR41523:SF8">
    <property type="entry name" value="ETHYLENE RESPONSE SENSOR PROTEIN"/>
    <property type="match status" value="1"/>
</dbReference>